<protein>
    <submittedName>
        <fullName evidence="5">Tyrosine-type recombinase/integrase</fullName>
    </submittedName>
</protein>
<dbReference type="InterPro" id="IPR002104">
    <property type="entry name" value="Integrase_catalytic"/>
</dbReference>
<evidence type="ECO:0000256" key="3">
    <source>
        <dbReference type="ARBA" id="ARBA00023172"/>
    </source>
</evidence>
<evidence type="ECO:0000313" key="5">
    <source>
        <dbReference type="EMBL" id="MWB77963.1"/>
    </source>
</evidence>
<dbReference type="SUPFAM" id="SSF56349">
    <property type="entry name" value="DNA breaking-rejoining enzymes"/>
    <property type="match status" value="1"/>
</dbReference>
<dbReference type="InterPro" id="IPR038488">
    <property type="entry name" value="Integrase_DNA-bd_sf"/>
</dbReference>
<dbReference type="GO" id="GO:0006310">
    <property type="term" value="P:DNA recombination"/>
    <property type="evidence" value="ECO:0007669"/>
    <property type="project" value="UniProtKB-KW"/>
</dbReference>
<keyword evidence="2" id="KW-0229">DNA integration</keyword>
<dbReference type="Gene3D" id="3.30.160.390">
    <property type="entry name" value="Integrase, DNA-binding domain"/>
    <property type="match status" value="1"/>
</dbReference>
<sequence>MPKLTAQYVRDLPLSDAGQVLVVDDTLPGFGVRVGATSKSYFAEGRVKGRTRRVTLGRADTLTLNAARKLAIKALAEMADGKDRNAELKLQRAKLMTLAQAVQGWLAERPLRASTAATYLATMQREFGDWFDMELRRITPKVFQARFSEILGRTPAGAALAVRTFKSCWSWARADVTDRDGMPVLPECPANIVKAKKMMPKAKRKQSFVSDWAAFFAALDHVETHSNRHPDAGDMFRAYAELLARTGMRLAEAAHLRWSDVDMDAKTFTIPAERAKNGEALTLPMSSQTFALFEGLKERTEGQLYIWGSRPYGDPRKTLIAFREVLGWPVQFHDLRRSFATIATDLDVQQSKIMRLLNHSTAGNVTLGYQVSKNPETLRQSVQMISDYIDAQRADLKT</sequence>
<dbReference type="InterPro" id="IPR011010">
    <property type="entry name" value="DNA_brk_join_enz"/>
</dbReference>
<accession>A0A844WAG1</accession>
<evidence type="ECO:0000259" key="4">
    <source>
        <dbReference type="PROSITE" id="PS51898"/>
    </source>
</evidence>
<dbReference type="EMBL" id="WNXQ01000003">
    <property type="protein sequence ID" value="MWB77963.1"/>
    <property type="molecule type" value="Genomic_DNA"/>
</dbReference>
<gene>
    <name evidence="5" type="ORF">GLS40_08010</name>
</gene>
<proteinExistence type="inferred from homology"/>
<keyword evidence="6" id="KW-1185">Reference proteome</keyword>
<evidence type="ECO:0000313" key="6">
    <source>
        <dbReference type="Proteomes" id="UP000443843"/>
    </source>
</evidence>
<dbReference type="Gene3D" id="1.10.443.10">
    <property type="entry name" value="Intergrase catalytic core"/>
    <property type="match status" value="1"/>
</dbReference>
<feature type="domain" description="Tyr recombinase" evidence="4">
    <location>
        <begin position="203"/>
        <end position="383"/>
    </location>
</feature>
<dbReference type="GO" id="GO:0003677">
    <property type="term" value="F:DNA binding"/>
    <property type="evidence" value="ECO:0007669"/>
    <property type="project" value="InterPro"/>
</dbReference>
<evidence type="ECO:0000256" key="1">
    <source>
        <dbReference type="ARBA" id="ARBA00008857"/>
    </source>
</evidence>
<dbReference type="PANTHER" id="PTHR30629">
    <property type="entry name" value="PROPHAGE INTEGRASE"/>
    <property type="match status" value="1"/>
</dbReference>
<dbReference type="GO" id="GO:0015074">
    <property type="term" value="P:DNA integration"/>
    <property type="evidence" value="ECO:0007669"/>
    <property type="project" value="UniProtKB-KW"/>
</dbReference>
<organism evidence="5 6">
    <name type="scientific">Pseudooceanicola pacificus</name>
    <dbReference type="NCBI Taxonomy" id="2676438"/>
    <lineage>
        <taxon>Bacteria</taxon>
        <taxon>Pseudomonadati</taxon>
        <taxon>Pseudomonadota</taxon>
        <taxon>Alphaproteobacteria</taxon>
        <taxon>Rhodobacterales</taxon>
        <taxon>Paracoccaceae</taxon>
        <taxon>Pseudooceanicola</taxon>
    </lineage>
</organism>
<dbReference type="InterPro" id="IPR025166">
    <property type="entry name" value="Integrase_DNA_bind_dom"/>
</dbReference>
<evidence type="ECO:0000256" key="2">
    <source>
        <dbReference type="ARBA" id="ARBA00022908"/>
    </source>
</evidence>
<dbReference type="Pfam" id="PF00589">
    <property type="entry name" value="Phage_integrase"/>
    <property type="match status" value="1"/>
</dbReference>
<reference evidence="5 6" key="1">
    <citation type="submission" date="2019-11" db="EMBL/GenBank/DDBJ databases">
        <title>Pseudooceanicola pacifica sp. nov., isolated from deep-sea sediment of the Pacific Ocean.</title>
        <authorList>
            <person name="Lyu L."/>
        </authorList>
    </citation>
    <scope>NUCLEOTIDE SEQUENCE [LARGE SCALE GENOMIC DNA]</scope>
    <source>
        <strain evidence="5 6">216_PA32_1</strain>
    </source>
</reference>
<name>A0A844WAG1_9RHOB</name>
<dbReference type="InterPro" id="IPR013762">
    <property type="entry name" value="Integrase-like_cat_sf"/>
</dbReference>
<dbReference type="PROSITE" id="PS51898">
    <property type="entry name" value="TYR_RECOMBINASE"/>
    <property type="match status" value="1"/>
</dbReference>
<dbReference type="Proteomes" id="UP000443843">
    <property type="component" value="Unassembled WGS sequence"/>
</dbReference>
<dbReference type="InterPro" id="IPR050808">
    <property type="entry name" value="Phage_Integrase"/>
</dbReference>
<dbReference type="RefSeq" id="WP_160382214.1">
    <property type="nucleotide sequence ID" value="NZ_WNXQ01000003.1"/>
</dbReference>
<keyword evidence="3" id="KW-0233">DNA recombination</keyword>
<dbReference type="AlphaFoldDB" id="A0A844WAG1"/>
<comment type="caution">
    <text evidence="5">The sequence shown here is derived from an EMBL/GenBank/DDBJ whole genome shotgun (WGS) entry which is preliminary data.</text>
</comment>
<dbReference type="PANTHER" id="PTHR30629:SF2">
    <property type="entry name" value="PROPHAGE INTEGRASE INTS-RELATED"/>
    <property type="match status" value="1"/>
</dbReference>
<dbReference type="Pfam" id="PF13356">
    <property type="entry name" value="Arm-DNA-bind_3"/>
    <property type="match status" value="1"/>
</dbReference>
<comment type="similarity">
    <text evidence="1">Belongs to the 'phage' integrase family.</text>
</comment>